<evidence type="ECO:0000256" key="3">
    <source>
        <dbReference type="ARBA" id="ARBA00022729"/>
    </source>
</evidence>
<keyword evidence="5" id="KW-1015">Disulfide bond</keyword>
<evidence type="ECO:0000259" key="6">
    <source>
        <dbReference type="SMART" id="SM00282"/>
    </source>
</evidence>
<dbReference type="PANTHER" id="PTHR19277">
    <property type="entry name" value="PENTRAXIN"/>
    <property type="match status" value="1"/>
</dbReference>
<dbReference type="Pfam" id="PF13385">
    <property type="entry name" value="Laminin_G_3"/>
    <property type="match status" value="2"/>
</dbReference>
<dbReference type="InterPro" id="IPR006558">
    <property type="entry name" value="LamG-like"/>
</dbReference>
<keyword evidence="3" id="KW-0732">Signal</keyword>
<dbReference type="CDD" id="cd00110">
    <property type="entry name" value="LamG"/>
    <property type="match status" value="1"/>
</dbReference>
<comment type="caution">
    <text evidence="8">The sequence shown here is derived from an EMBL/GenBank/DDBJ whole genome shotgun (WGS) entry which is preliminary data.</text>
</comment>
<dbReference type="EMBL" id="BMFP01000001">
    <property type="protein sequence ID" value="GGG04801.1"/>
    <property type="molecule type" value="Genomic_DNA"/>
</dbReference>
<evidence type="ECO:0000313" key="9">
    <source>
        <dbReference type="Proteomes" id="UP000634043"/>
    </source>
</evidence>
<dbReference type="InterPro" id="IPR013320">
    <property type="entry name" value="ConA-like_dom_sf"/>
</dbReference>
<evidence type="ECO:0000256" key="2">
    <source>
        <dbReference type="ARBA" id="ARBA00022723"/>
    </source>
</evidence>
<keyword evidence="4" id="KW-0106">Calcium</keyword>
<dbReference type="NCBIfam" id="TIGR04183">
    <property type="entry name" value="Por_Secre_tail"/>
    <property type="match status" value="1"/>
</dbReference>
<evidence type="ECO:0000259" key="7">
    <source>
        <dbReference type="SMART" id="SM00560"/>
    </source>
</evidence>
<dbReference type="RefSeq" id="WP_229733771.1">
    <property type="nucleotide sequence ID" value="NZ_BMFP01000001.1"/>
</dbReference>
<comment type="cofactor">
    <cofactor evidence="1">
        <name>Ca(2+)</name>
        <dbReference type="ChEBI" id="CHEBI:29108"/>
    </cofactor>
</comment>
<feature type="domain" description="Laminin G" evidence="6">
    <location>
        <begin position="433"/>
        <end position="571"/>
    </location>
</feature>
<protein>
    <recommendedName>
        <fullName evidence="10">Staphylococcus aureus surface protein A</fullName>
    </recommendedName>
</protein>
<organism evidence="8 9">
    <name type="scientific">Pontibacter amylolyticus</name>
    <dbReference type="NCBI Taxonomy" id="1424080"/>
    <lineage>
        <taxon>Bacteria</taxon>
        <taxon>Pseudomonadati</taxon>
        <taxon>Bacteroidota</taxon>
        <taxon>Cytophagia</taxon>
        <taxon>Cytophagales</taxon>
        <taxon>Hymenobacteraceae</taxon>
        <taxon>Pontibacter</taxon>
    </lineage>
</organism>
<dbReference type="InterPro" id="IPR001791">
    <property type="entry name" value="Laminin_G"/>
</dbReference>
<dbReference type="Proteomes" id="UP000634043">
    <property type="component" value="Unassembled WGS sequence"/>
</dbReference>
<dbReference type="SUPFAM" id="SSF49313">
    <property type="entry name" value="Cadherin-like"/>
    <property type="match status" value="1"/>
</dbReference>
<sequence length="782" mass="87409">MIASSFRYIQQYLFSYTWGFKRKLAFTTIFIVFLGFVFSGMALAQTACPSGLVHHFGFDEKIASNYTDYVTNTIATCTACPEPAVGRFAGGQRFNGSGAGLQFSQINNFQWGPNSSFSMEVWVQVNRKSSNQVIIGRKSGDGLSAWWLGINPEGYAVFDMQDNYGEPHTLTDYLKAVNLFDGKWHHIAVVREGGPQITKLYVDGFRVDDRRIETKVYRGSMESSSPVTFGYIDIDSKYYFNGILDEFLVYNRNLSEQEMRNRYNQGAGSYCGPEAVRPEVVSQPITFGTVNQQYRYDVNAAGKPAPSYLLISGPNGMTINASTGLISWVPQAAGNFSVEVRASNSQGESTPQRFQIEVRPATEEKIGMLHHWMLNETSGPNYRDVYTPIDAVAGERSRPASVKGVEGGAQRFNGRDTGLDVIGSPNFDWKANETFTIELWLRTETKEGTSEAQNQVLLGRHATDSPSQWWLGLDKDRRAGFYLPDIEFKGSFVGGGPKLNDGAWHQLVVVRDGSSGATRLYVDGEQVASGSFGHDFGFSSRSPVTIGYFNASLLNSYHYDGDLDEVKLFGRALSPDEIRERFMDVYNSLTQILTFEGRYVDGESFNQKKVVLDWRTLYELEMDFFDIERSQDGENFTSIGQVKASGTTTATIDYTYTDETPLKDQGYYRLRLVRLDGSATYSNIILVQDRSLAASSFRVYPNPAAVRDEITIEVANLKENEEVTFMITDGAGRQVHSRQVRTNELGELYLVMLVESSLKPGIYNLTVAGSNKTLNRKLVVAR</sequence>
<dbReference type="InterPro" id="IPR013783">
    <property type="entry name" value="Ig-like_fold"/>
</dbReference>
<feature type="domain" description="LamG-like jellyroll fold" evidence="7">
    <location>
        <begin position="115"/>
        <end position="257"/>
    </location>
</feature>
<evidence type="ECO:0000313" key="8">
    <source>
        <dbReference type="EMBL" id="GGG04801.1"/>
    </source>
</evidence>
<keyword evidence="9" id="KW-1185">Reference proteome</keyword>
<feature type="domain" description="LamG-like jellyroll fold" evidence="7">
    <location>
        <begin position="433"/>
        <end position="576"/>
    </location>
</feature>
<dbReference type="Gene3D" id="2.60.40.10">
    <property type="entry name" value="Immunoglobulins"/>
    <property type="match status" value="2"/>
</dbReference>
<dbReference type="SMART" id="SM00560">
    <property type="entry name" value="LamGL"/>
    <property type="match status" value="2"/>
</dbReference>
<gene>
    <name evidence="8" type="ORF">GCM10011323_07010</name>
</gene>
<dbReference type="InterPro" id="IPR015919">
    <property type="entry name" value="Cadherin-like_sf"/>
</dbReference>
<dbReference type="InterPro" id="IPR051360">
    <property type="entry name" value="Neuronal_Pentraxin_Related"/>
</dbReference>
<evidence type="ECO:0008006" key="10">
    <source>
        <dbReference type="Google" id="ProtNLM"/>
    </source>
</evidence>
<dbReference type="Pfam" id="PF18962">
    <property type="entry name" value="Por_Secre_tail"/>
    <property type="match status" value="1"/>
</dbReference>
<dbReference type="PANTHER" id="PTHR19277:SF125">
    <property type="entry name" value="B6"/>
    <property type="match status" value="1"/>
</dbReference>
<dbReference type="Gene3D" id="2.60.120.200">
    <property type="match status" value="2"/>
</dbReference>
<evidence type="ECO:0000256" key="5">
    <source>
        <dbReference type="ARBA" id="ARBA00023157"/>
    </source>
</evidence>
<feature type="domain" description="Laminin G" evidence="6">
    <location>
        <begin position="115"/>
        <end position="252"/>
    </location>
</feature>
<evidence type="ECO:0000256" key="4">
    <source>
        <dbReference type="ARBA" id="ARBA00022837"/>
    </source>
</evidence>
<accession>A0ABQ1W0A7</accession>
<dbReference type="InterPro" id="IPR026444">
    <property type="entry name" value="Secre_tail"/>
</dbReference>
<name>A0ABQ1W0A7_9BACT</name>
<proteinExistence type="predicted"/>
<dbReference type="SMART" id="SM00282">
    <property type="entry name" value="LamG"/>
    <property type="match status" value="2"/>
</dbReference>
<evidence type="ECO:0000256" key="1">
    <source>
        <dbReference type="ARBA" id="ARBA00001913"/>
    </source>
</evidence>
<dbReference type="Pfam" id="PF05345">
    <property type="entry name" value="He_PIG"/>
    <property type="match status" value="1"/>
</dbReference>
<keyword evidence="2" id="KW-0479">Metal-binding</keyword>
<reference evidence="9" key="1">
    <citation type="journal article" date="2019" name="Int. J. Syst. Evol. Microbiol.">
        <title>The Global Catalogue of Microorganisms (GCM) 10K type strain sequencing project: providing services to taxonomists for standard genome sequencing and annotation.</title>
        <authorList>
            <consortium name="The Broad Institute Genomics Platform"/>
            <consortium name="The Broad Institute Genome Sequencing Center for Infectious Disease"/>
            <person name="Wu L."/>
            <person name="Ma J."/>
        </authorList>
    </citation>
    <scope>NUCLEOTIDE SEQUENCE [LARGE SCALE GENOMIC DNA]</scope>
    <source>
        <strain evidence="9">CGMCC 1.12749</strain>
    </source>
</reference>
<dbReference type="SUPFAM" id="SSF49899">
    <property type="entry name" value="Concanavalin A-like lectins/glucanases"/>
    <property type="match status" value="2"/>
</dbReference>